<name>A0A084G0A8_PSEDA</name>
<keyword evidence="6" id="KW-1185">Reference proteome</keyword>
<dbReference type="OMA" id="WGQFTYG"/>
<dbReference type="PANTHER" id="PTHR11559">
    <property type="entry name" value="CARBOXYLESTERASE"/>
    <property type="match status" value="1"/>
</dbReference>
<dbReference type="InterPro" id="IPR050309">
    <property type="entry name" value="Type-B_Carboxylest/Lipase"/>
</dbReference>
<dbReference type="Proteomes" id="UP000028545">
    <property type="component" value="Unassembled WGS sequence"/>
</dbReference>
<comment type="similarity">
    <text evidence="1 3">Belongs to the type-B carboxylesterase/lipase family.</text>
</comment>
<dbReference type="SUPFAM" id="SSF53474">
    <property type="entry name" value="alpha/beta-Hydrolases"/>
    <property type="match status" value="1"/>
</dbReference>
<evidence type="ECO:0000313" key="6">
    <source>
        <dbReference type="Proteomes" id="UP000028545"/>
    </source>
</evidence>
<dbReference type="InterPro" id="IPR002018">
    <property type="entry name" value="CarbesteraseB"/>
</dbReference>
<reference evidence="5 6" key="1">
    <citation type="journal article" date="2014" name="Genome Announc.">
        <title>Draft genome sequence of the pathogenic fungus Scedosporium apiospermum.</title>
        <authorList>
            <person name="Vandeputte P."/>
            <person name="Ghamrawi S."/>
            <person name="Rechenmann M."/>
            <person name="Iltis A."/>
            <person name="Giraud S."/>
            <person name="Fleury M."/>
            <person name="Thornton C."/>
            <person name="Delhaes L."/>
            <person name="Meyer W."/>
            <person name="Papon N."/>
            <person name="Bouchara J.P."/>
        </authorList>
    </citation>
    <scope>NUCLEOTIDE SEQUENCE [LARGE SCALE GENOMIC DNA]</scope>
    <source>
        <strain evidence="5 6">IHEM 14462</strain>
    </source>
</reference>
<dbReference type="RefSeq" id="XP_016640569.1">
    <property type="nucleotide sequence ID" value="XM_016789800.1"/>
</dbReference>
<gene>
    <name evidence="5" type="ORF">SAPIO_CDS8089</name>
</gene>
<evidence type="ECO:0000256" key="2">
    <source>
        <dbReference type="ARBA" id="ARBA00022801"/>
    </source>
</evidence>
<dbReference type="InterPro" id="IPR029058">
    <property type="entry name" value="AB_hydrolase_fold"/>
</dbReference>
<dbReference type="VEuPathDB" id="FungiDB:SAPIO_CDS8089"/>
<dbReference type="EMBL" id="JOWA01000120">
    <property type="protein sequence ID" value="KEZ40770.1"/>
    <property type="molecule type" value="Genomic_DNA"/>
</dbReference>
<dbReference type="EC" id="3.1.1.-" evidence="3"/>
<dbReference type="Gene3D" id="3.40.50.1820">
    <property type="entry name" value="alpha/beta hydrolase"/>
    <property type="match status" value="1"/>
</dbReference>
<sequence>MEDKGGMIVVTINYRLGLFGFPPRKAGVRDVVSNAGLYDQRLALDWVQEHIHRFGGDAGRVTVIGESAGGGSVMAQLAAFGGEDASSPFQRAILQSPAMKPIINDSQYELVYDYLLETSGLQSYEELRNLPSKDVQAINTAMVSNAAFADTVFQLNVDGEFLRDIPVRLLMQNKIDQSVDILVAHNSNEGIMFTDPRTEDDDTFRAYFANLLPDLSSEKLDIMATEIYPLDFSGTQPYKNHIERLVLAVGDCLFDCYAFGMNLAYENRTRGYLFDICPGVHAQDASYSLHDGEETDYFGRPIDFLAAGAMKSWIVDFTLMGGRHGSAARQLPIFGSTARILHVGKQDATESNFTVVKDPAANPRCQFWLDGVFA</sequence>
<dbReference type="AlphaFoldDB" id="A0A084G0A8"/>
<dbReference type="HOGENOM" id="CLU_006586_10_5_1"/>
<dbReference type="OrthoDB" id="408631at2759"/>
<proteinExistence type="inferred from homology"/>
<dbReference type="Pfam" id="PF00135">
    <property type="entry name" value="COesterase"/>
    <property type="match status" value="1"/>
</dbReference>
<dbReference type="GeneID" id="27727161"/>
<evidence type="ECO:0000256" key="1">
    <source>
        <dbReference type="ARBA" id="ARBA00005964"/>
    </source>
</evidence>
<evidence type="ECO:0000259" key="4">
    <source>
        <dbReference type="Pfam" id="PF00135"/>
    </source>
</evidence>
<dbReference type="KEGG" id="sapo:SAPIO_CDS8089"/>
<protein>
    <recommendedName>
        <fullName evidence="3">Carboxylic ester hydrolase</fullName>
        <ecNumber evidence="3">3.1.1.-</ecNumber>
    </recommendedName>
</protein>
<evidence type="ECO:0000313" key="5">
    <source>
        <dbReference type="EMBL" id="KEZ40770.1"/>
    </source>
</evidence>
<keyword evidence="2 3" id="KW-0378">Hydrolase</keyword>
<organism evidence="5 6">
    <name type="scientific">Pseudallescheria apiosperma</name>
    <name type="common">Scedosporium apiospermum</name>
    <dbReference type="NCBI Taxonomy" id="563466"/>
    <lineage>
        <taxon>Eukaryota</taxon>
        <taxon>Fungi</taxon>
        <taxon>Dikarya</taxon>
        <taxon>Ascomycota</taxon>
        <taxon>Pezizomycotina</taxon>
        <taxon>Sordariomycetes</taxon>
        <taxon>Hypocreomycetidae</taxon>
        <taxon>Microascales</taxon>
        <taxon>Microascaceae</taxon>
        <taxon>Scedosporium</taxon>
    </lineage>
</organism>
<dbReference type="InterPro" id="IPR019826">
    <property type="entry name" value="Carboxylesterase_B_AS"/>
</dbReference>
<evidence type="ECO:0000256" key="3">
    <source>
        <dbReference type="RuleBase" id="RU361235"/>
    </source>
</evidence>
<feature type="domain" description="Carboxylesterase type B" evidence="4">
    <location>
        <begin position="4"/>
        <end position="278"/>
    </location>
</feature>
<comment type="caution">
    <text evidence="5">The sequence shown here is derived from an EMBL/GenBank/DDBJ whole genome shotgun (WGS) entry which is preliminary data.</text>
</comment>
<dbReference type="GO" id="GO:0016787">
    <property type="term" value="F:hydrolase activity"/>
    <property type="evidence" value="ECO:0007669"/>
    <property type="project" value="UniProtKB-KW"/>
</dbReference>
<dbReference type="PROSITE" id="PS00122">
    <property type="entry name" value="CARBOXYLESTERASE_B_1"/>
    <property type="match status" value="1"/>
</dbReference>
<accession>A0A084G0A8</accession>